<evidence type="ECO:0000256" key="1">
    <source>
        <dbReference type="SAM" id="SignalP"/>
    </source>
</evidence>
<organism evidence="3 4">
    <name type="scientific">Cecembia rubra</name>
    <dbReference type="NCBI Taxonomy" id="1485585"/>
    <lineage>
        <taxon>Bacteria</taxon>
        <taxon>Pseudomonadati</taxon>
        <taxon>Bacteroidota</taxon>
        <taxon>Cytophagia</taxon>
        <taxon>Cytophagales</taxon>
        <taxon>Cyclobacteriaceae</taxon>
        <taxon>Cecembia</taxon>
    </lineage>
</organism>
<evidence type="ECO:0000313" key="4">
    <source>
        <dbReference type="Proteomes" id="UP000240708"/>
    </source>
</evidence>
<feature type="chain" id="PRO_5015200754" evidence="1">
    <location>
        <begin position="30"/>
        <end position="141"/>
    </location>
</feature>
<dbReference type="InterPro" id="IPR050229">
    <property type="entry name" value="GlpE_sulfurtransferase"/>
</dbReference>
<dbReference type="AlphaFoldDB" id="A0A2P8E6F5"/>
<evidence type="ECO:0000259" key="2">
    <source>
        <dbReference type="PROSITE" id="PS50206"/>
    </source>
</evidence>
<dbReference type="InterPro" id="IPR001763">
    <property type="entry name" value="Rhodanese-like_dom"/>
</dbReference>
<reference evidence="3 4" key="1">
    <citation type="submission" date="2018-03" db="EMBL/GenBank/DDBJ databases">
        <title>Genomic Encyclopedia of Archaeal and Bacterial Type Strains, Phase II (KMG-II): from individual species to whole genera.</title>
        <authorList>
            <person name="Goeker M."/>
        </authorList>
    </citation>
    <scope>NUCLEOTIDE SEQUENCE [LARGE SCALE GENOMIC DNA]</scope>
    <source>
        <strain evidence="3 4">DSM 28057</strain>
    </source>
</reference>
<keyword evidence="1" id="KW-0732">Signal</keyword>
<dbReference type="CDD" id="cd00158">
    <property type="entry name" value="RHOD"/>
    <property type="match status" value="1"/>
</dbReference>
<name>A0A2P8E6F5_9BACT</name>
<comment type="caution">
    <text evidence="3">The sequence shown here is derived from an EMBL/GenBank/DDBJ whole genome shotgun (WGS) entry which is preliminary data.</text>
</comment>
<dbReference type="PANTHER" id="PTHR43031">
    <property type="entry name" value="FAD-DEPENDENT OXIDOREDUCTASE"/>
    <property type="match status" value="1"/>
</dbReference>
<dbReference type="InterPro" id="IPR036873">
    <property type="entry name" value="Rhodanese-like_dom_sf"/>
</dbReference>
<dbReference type="OrthoDB" id="9808735at2"/>
<dbReference type="EMBL" id="PYGF01000004">
    <property type="protein sequence ID" value="PSL05051.1"/>
    <property type="molecule type" value="Genomic_DNA"/>
</dbReference>
<feature type="signal peptide" evidence="1">
    <location>
        <begin position="1"/>
        <end position="29"/>
    </location>
</feature>
<gene>
    <name evidence="3" type="ORF">CLV48_104226</name>
</gene>
<dbReference type="Pfam" id="PF00581">
    <property type="entry name" value="Rhodanese"/>
    <property type="match status" value="1"/>
</dbReference>
<keyword evidence="3" id="KW-0808">Transferase</keyword>
<dbReference type="Proteomes" id="UP000240708">
    <property type="component" value="Unassembled WGS sequence"/>
</dbReference>
<dbReference type="PROSITE" id="PS50206">
    <property type="entry name" value="RHODANESE_3"/>
    <property type="match status" value="1"/>
</dbReference>
<dbReference type="PANTHER" id="PTHR43031:SF16">
    <property type="entry name" value="OXIDOREDUCTASE"/>
    <property type="match status" value="1"/>
</dbReference>
<sequence>MKTPSKHVKNTLMLLFLIIGISMSQNAIAQEGAPKLSPDEFQVQAKKHKKKNVILDIRTPEEVAEGYIEGAEFVDFLGGNFETEIQKLNKKKTYYVYCRSARRTIPATEKMKELGFKKVYMLEGGLNNWVETGKPLTKSPK</sequence>
<feature type="domain" description="Rhodanese" evidence="2">
    <location>
        <begin position="48"/>
        <end position="138"/>
    </location>
</feature>
<dbReference type="GO" id="GO:0016740">
    <property type="term" value="F:transferase activity"/>
    <property type="evidence" value="ECO:0007669"/>
    <property type="project" value="UniProtKB-KW"/>
</dbReference>
<evidence type="ECO:0000313" key="3">
    <source>
        <dbReference type="EMBL" id="PSL05051.1"/>
    </source>
</evidence>
<proteinExistence type="predicted"/>
<dbReference type="SMART" id="SM00450">
    <property type="entry name" value="RHOD"/>
    <property type="match status" value="1"/>
</dbReference>
<keyword evidence="4" id="KW-1185">Reference proteome</keyword>
<dbReference type="SUPFAM" id="SSF52821">
    <property type="entry name" value="Rhodanese/Cell cycle control phosphatase"/>
    <property type="match status" value="1"/>
</dbReference>
<accession>A0A2P8E6F5</accession>
<dbReference type="RefSeq" id="WP_106567083.1">
    <property type="nucleotide sequence ID" value="NZ_JAUVYL010000043.1"/>
</dbReference>
<dbReference type="Gene3D" id="3.40.250.10">
    <property type="entry name" value="Rhodanese-like domain"/>
    <property type="match status" value="1"/>
</dbReference>
<protein>
    <submittedName>
        <fullName evidence="3">Rhodanese-related sulfurtransferase</fullName>
    </submittedName>
</protein>